<keyword evidence="3" id="KW-1185">Reference proteome</keyword>
<keyword evidence="1" id="KW-0812">Transmembrane</keyword>
<evidence type="ECO:0000256" key="1">
    <source>
        <dbReference type="SAM" id="Phobius"/>
    </source>
</evidence>
<organism evidence="2 3">
    <name type="scientific">Nocardia abscessus</name>
    <dbReference type="NCBI Taxonomy" id="120957"/>
    <lineage>
        <taxon>Bacteria</taxon>
        <taxon>Bacillati</taxon>
        <taxon>Actinomycetota</taxon>
        <taxon>Actinomycetes</taxon>
        <taxon>Mycobacteriales</taxon>
        <taxon>Nocardiaceae</taxon>
        <taxon>Nocardia</taxon>
    </lineage>
</organism>
<evidence type="ECO:0000313" key="3">
    <source>
        <dbReference type="Proteomes" id="UP000807309"/>
    </source>
</evidence>
<dbReference type="RefSeq" id="WP_195033726.1">
    <property type="nucleotide sequence ID" value="NZ_JADLRE010000011.1"/>
</dbReference>
<reference evidence="2 3" key="1">
    <citation type="submission" date="2020-10" db="EMBL/GenBank/DDBJ databases">
        <title>Identification of Nocardia species via Next-generation sequencing and recognition of intraspecies genetic diversity.</title>
        <authorList>
            <person name="Li P."/>
            <person name="Li P."/>
            <person name="Lu B."/>
        </authorList>
    </citation>
    <scope>NUCLEOTIDE SEQUENCE [LARGE SCALE GENOMIC DNA]</scope>
    <source>
        <strain evidence="2 3">N-11</strain>
    </source>
</reference>
<feature type="transmembrane region" description="Helical" evidence="1">
    <location>
        <begin position="16"/>
        <end position="37"/>
    </location>
</feature>
<comment type="caution">
    <text evidence="2">The sequence shown here is derived from an EMBL/GenBank/DDBJ whole genome shotgun (WGS) entry which is preliminary data.</text>
</comment>
<dbReference type="Proteomes" id="UP000807309">
    <property type="component" value="Unassembled WGS sequence"/>
</dbReference>
<accession>A0ABS0C8B9</accession>
<keyword evidence="1" id="KW-0472">Membrane</keyword>
<keyword evidence="1" id="KW-1133">Transmembrane helix</keyword>
<protein>
    <submittedName>
        <fullName evidence="2">Uncharacterized protein</fullName>
    </submittedName>
</protein>
<dbReference type="EMBL" id="JADLRE010000011">
    <property type="protein sequence ID" value="MBF6226628.1"/>
    <property type="molecule type" value="Genomic_DNA"/>
</dbReference>
<evidence type="ECO:0000313" key="2">
    <source>
        <dbReference type="EMBL" id="MBF6226628.1"/>
    </source>
</evidence>
<sequence>MPWIATALFEPVGVRATYALLGGVGLVVTGVAALLIVPVRKPETELVTSRA</sequence>
<gene>
    <name evidence="2" type="ORF">IU470_16155</name>
</gene>
<proteinExistence type="predicted"/>
<name>A0ABS0C8B9_9NOCA</name>